<keyword evidence="1" id="KW-0812">Transmembrane</keyword>
<dbReference type="AlphaFoldDB" id="A0A6A1V0X6"/>
<evidence type="ECO:0000313" key="3">
    <source>
        <dbReference type="Proteomes" id="UP000516437"/>
    </source>
</evidence>
<keyword evidence="1" id="KW-1133">Transmembrane helix</keyword>
<evidence type="ECO:0000313" key="2">
    <source>
        <dbReference type="EMBL" id="KAB1206295.1"/>
    </source>
</evidence>
<sequence>MGNPEMSNRMCVFPVFCQVGWGRSNKAMSRMDNNPGRHFFGCASYNCKTKACGFFDCFDPRTCPRGMEVGPYITKKIKDLQCEVRVLKQSVTILKCLLGVSWAAIAIMGVLLLRSSN</sequence>
<protein>
    <submittedName>
        <fullName evidence="2">Uncharacterized protein</fullName>
    </submittedName>
</protein>
<evidence type="ECO:0000256" key="1">
    <source>
        <dbReference type="SAM" id="Phobius"/>
    </source>
</evidence>
<feature type="transmembrane region" description="Helical" evidence="1">
    <location>
        <begin position="93"/>
        <end position="113"/>
    </location>
</feature>
<name>A0A6A1V0X6_9ROSI</name>
<dbReference type="OrthoDB" id="2822301at2759"/>
<dbReference type="Proteomes" id="UP000516437">
    <property type="component" value="Chromosome 7"/>
</dbReference>
<keyword evidence="1" id="KW-0472">Membrane</keyword>
<proteinExistence type="predicted"/>
<gene>
    <name evidence="2" type="ORF">CJ030_MR7G011788</name>
</gene>
<organism evidence="2 3">
    <name type="scientific">Morella rubra</name>
    <name type="common">Chinese bayberry</name>
    <dbReference type="NCBI Taxonomy" id="262757"/>
    <lineage>
        <taxon>Eukaryota</taxon>
        <taxon>Viridiplantae</taxon>
        <taxon>Streptophyta</taxon>
        <taxon>Embryophyta</taxon>
        <taxon>Tracheophyta</taxon>
        <taxon>Spermatophyta</taxon>
        <taxon>Magnoliopsida</taxon>
        <taxon>eudicotyledons</taxon>
        <taxon>Gunneridae</taxon>
        <taxon>Pentapetalae</taxon>
        <taxon>rosids</taxon>
        <taxon>fabids</taxon>
        <taxon>Fagales</taxon>
        <taxon>Myricaceae</taxon>
        <taxon>Morella</taxon>
    </lineage>
</organism>
<reference evidence="2 3" key="1">
    <citation type="journal article" date="2019" name="Plant Biotechnol. J.">
        <title>The red bayberry genome and genetic basis of sex determination.</title>
        <authorList>
            <person name="Jia H.M."/>
            <person name="Jia H.J."/>
            <person name="Cai Q.L."/>
            <person name="Wang Y."/>
            <person name="Zhao H.B."/>
            <person name="Yang W.F."/>
            <person name="Wang G.Y."/>
            <person name="Li Y.H."/>
            <person name="Zhan D.L."/>
            <person name="Shen Y.T."/>
            <person name="Niu Q.F."/>
            <person name="Chang L."/>
            <person name="Qiu J."/>
            <person name="Zhao L."/>
            <person name="Xie H.B."/>
            <person name="Fu W.Y."/>
            <person name="Jin J."/>
            <person name="Li X.W."/>
            <person name="Jiao Y."/>
            <person name="Zhou C.C."/>
            <person name="Tu T."/>
            <person name="Chai C.Y."/>
            <person name="Gao J.L."/>
            <person name="Fan L.J."/>
            <person name="van de Weg E."/>
            <person name="Wang J.Y."/>
            <person name="Gao Z.S."/>
        </authorList>
    </citation>
    <scope>NUCLEOTIDE SEQUENCE [LARGE SCALE GENOMIC DNA]</scope>
    <source>
        <tissue evidence="2">Leaves</tissue>
    </source>
</reference>
<keyword evidence="3" id="KW-1185">Reference proteome</keyword>
<comment type="caution">
    <text evidence="2">The sequence shown here is derived from an EMBL/GenBank/DDBJ whole genome shotgun (WGS) entry which is preliminary data.</text>
</comment>
<accession>A0A6A1V0X6</accession>
<dbReference type="EMBL" id="RXIC02000025">
    <property type="protein sequence ID" value="KAB1206295.1"/>
    <property type="molecule type" value="Genomic_DNA"/>
</dbReference>